<accession>A0ABV5FDW5</accession>
<proteinExistence type="predicted"/>
<evidence type="ECO:0000313" key="2">
    <source>
        <dbReference type="Proteomes" id="UP001589585"/>
    </source>
</evidence>
<evidence type="ECO:0000313" key="1">
    <source>
        <dbReference type="EMBL" id="MFB9057544.1"/>
    </source>
</evidence>
<dbReference type="RefSeq" id="WP_379861776.1">
    <property type="nucleotide sequence ID" value="NZ_JBHMFC010000081.1"/>
</dbReference>
<name>A0ABV5FDW5_9FLAO</name>
<dbReference type="PROSITE" id="PS51257">
    <property type="entry name" value="PROKAR_LIPOPROTEIN"/>
    <property type="match status" value="1"/>
</dbReference>
<gene>
    <name evidence="1" type="ORF">ACFFU9_12415</name>
</gene>
<keyword evidence="2" id="KW-1185">Reference proteome</keyword>
<sequence>MRYSKFVYFLTAIMAVGTLISCERDDICPSSTSTTPRLLLKAYDATIQENRKNIFGLLVIGVDNDVVLEGYEIATIEDINLPLRTDTTTTQYRLIKDTTINNNGTPDDSSDDYLEGNEDIITINYTTEQIYVSRACGYKTIFKNVSLTIEDDGDNWILSRQATTDNQSVEDEAAAHYNIYH</sequence>
<comment type="caution">
    <text evidence="1">The sequence shown here is derived from an EMBL/GenBank/DDBJ whole genome shotgun (WGS) entry which is preliminary data.</text>
</comment>
<protein>
    <submittedName>
        <fullName evidence="1">DUF6452 family protein</fullName>
    </submittedName>
</protein>
<reference evidence="1 2" key="1">
    <citation type="submission" date="2024-09" db="EMBL/GenBank/DDBJ databases">
        <authorList>
            <person name="Sun Q."/>
            <person name="Mori K."/>
        </authorList>
    </citation>
    <scope>NUCLEOTIDE SEQUENCE [LARGE SCALE GENOMIC DNA]</scope>
    <source>
        <strain evidence="1 2">CECT 8622</strain>
    </source>
</reference>
<organism evidence="1 2">
    <name type="scientific">Mariniflexile ostreae</name>
    <dbReference type="NCBI Taxonomy" id="1520892"/>
    <lineage>
        <taxon>Bacteria</taxon>
        <taxon>Pseudomonadati</taxon>
        <taxon>Bacteroidota</taxon>
        <taxon>Flavobacteriia</taxon>
        <taxon>Flavobacteriales</taxon>
        <taxon>Flavobacteriaceae</taxon>
        <taxon>Mariniflexile</taxon>
    </lineage>
</organism>
<dbReference type="EMBL" id="JBHMFC010000081">
    <property type="protein sequence ID" value="MFB9057544.1"/>
    <property type="molecule type" value="Genomic_DNA"/>
</dbReference>
<dbReference type="Pfam" id="PF20050">
    <property type="entry name" value="DUF6452"/>
    <property type="match status" value="1"/>
</dbReference>
<dbReference type="InterPro" id="IPR045607">
    <property type="entry name" value="DUF6452"/>
</dbReference>
<dbReference type="Proteomes" id="UP001589585">
    <property type="component" value="Unassembled WGS sequence"/>
</dbReference>